<dbReference type="PROSITE" id="PS50044">
    <property type="entry name" value="SIGMA54_3"/>
    <property type="match status" value="1"/>
</dbReference>
<dbReference type="InterPro" id="IPR007634">
    <property type="entry name" value="RNA_pol_sigma_54_DNA-bd"/>
</dbReference>
<dbReference type="PANTHER" id="PTHR32248">
    <property type="entry name" value="RNA POLYMERASE SIGMA-54 FACTOR"/>
    <property type="match status" value="1"/>
</dbReference>
<feature type="domain" description="RNA polymerase sigma factor 54 DNA-binding" evidence="1">
    <location>
        <begin position="3"/>
        <end position="53"/>
    </location>
</feature>
<protein>
    <submittedName>
        <fullName evidence="2">RNA polymerase sigma-54 factor</fullName>
    </submittedName>
</protein>
<comment type="caution">
    <text evidence="2">The sequence shown here is derived from an EMBL/GenBank/DDBJ whole genome shotgun (WGS) entry which is preliminary data.</text>
</comment>
<feature type="non-terminal residue" evidence="2">
    <location>
        <position position="1"/>
    </location>
</feature>
<dbReference type="GO" id="GO:0001216">
    <property type="term" value="F:DNA-binding transcription activator activity"/>
    <property type="evidence" value="ECO:0007669"/>
    <property type="project" value="InterPro"/>
</dbReference>
<dbReference type="AlphaFoldDB" id="W1X4P7"/>
<reference evidence="2" key="1">
    <citation type="submission" date="2013-12" db="EMBL/GenBank/DDBJ databases">
        <title>A Varibaculum cambriense genome reconstructed from a premature infant gut community with otherwise low bacterial novelty that shifts toward anaerobic metabolism during the third week of life.</title>
        <authorList>
            <person name="Brown C.T."/>
            <person name="Sharon I."/>
            <person name="Thomas B.C."/>
            <person name="Castelle C.J."/>
            <person name="Morowitz M.J."/>
            <person name="Banfield J.F."/>
        </authorList>
    </citation>
    <scope>NUCLEOTIDE SEQUENCE</scope>
</reference>
<dbReference type="EMBL" id="AZMM01017828">
    <property type="protein sequence ID" value="ETJ25382.1"/>
    <property type="molecule type" value="Genomic_DNA"/>
</dbReference>
<dbReference type="InterPro" id="IPR000394">
    <property type="entry name" value="RNA_pol_sigma_54"/>
</dbReference>
<proteinExistence type="predicted"/>
<sequence>YSYIKPLTLREVSSELDVHDSTISRTIKDKYILTSYGTIKIKDLFPSGITNNTYIIKNIVLLYFLNALIENYNLFLIEEDF</sequence>
<accession>W1X4P7</accession>
<gene>
    <name evidence="2" type="ORF">Q604_UNBC17828G0001</name>
</gene>
<dbReference type="Pfam" id="PF04552">
    <property type="entry name" value="Sigma54_DBD"/>
    <property type="match status" value="1"/>
</dbReference>
<organism evidence="2">
    <name type="scientific">human gut metagenome</name>
    <dbReference type="NCBI Taxonomy" id="408170"/>
    <lineage>
        <taxon>unclassified sequences</taxon>
        <taxon>metagenomes</taxon>
        <taxon>organismal metagenomes</taxon>
    </lineage>
</organism>
<dbReference type="PANTHER" id="PTHR32248:SF4">
    <property type="entry name" value="RNA POLYMERASE SIGMA-54 FACTOR"/>
    <property type="match status" value="1"/>
</dbReference>
<name>W1X4P7_9ZZZZ</name>
<dbReference type="GO" id="GO:0016987">
    <property type="term" value="F:sigma factor activity"/>
    <property type="evidence" value="ECO:0007669"/>
    <property type="project" value="InterPro"/>
</dbReference>
<feature type="non-terminal residue" evidence="2">
    <location>
        <position position="81"/>
    </location>
</feature>
<evidence type="ECO:0000259" key="1">
    <source>
        <dbReference type="Pfam" id="PF04552"/>
    </source>
</evidence>
<evidence type="ECO:0000313" key="2">
    <source>
        <dbReference type="EMBL" id="ETJ25382.1"/>
    </source>
</evidence>